<dbReference type="Pfam" id="PF00583">
    <property type="entry name" value="Acetyltransf_1"/>
    <property type="match status" value="1"/>
</dbReference>
<dbReference type="PANTHER" id="PTHR43877:SF2">
    <property type="entry name" value="AMINOALKYLPHOSPHONATE N-ACETYLTRANSFERASE-RELATED"/>
    <property type="match status" value="1"/>
</dbReference>
<evidence type="ECO:0000313" key="5">
    <source>
        <dbReference type="Proteomes" id="UP001139462"/>
    </source>
</evidence>
<name>A0A9X1QZY3_9FLAO</name>
<proteinExistence type="predicted"/>
<feature type="domain" description="N-acetyltransferase" evidence="3">
    <location>
        <begin position="1"/>
        <end position="167"/>
    </location>
</feature>
<sequence>MIRKANISEIDQILAITKACGERMKEDGIFQWNETYPNAEAFQKDIERGELYVYISEDIVLGCIVISTIMDEEYKSVKWLTPNSNNYYIHRLAVHPKHQGKGIARKMMDFAEELAVQKNFVSVRLDTFSKNIRNQKFYKARGYKQLENIYFPNQSEFPFYCYELPLKK</sequence>
<evidence type="ECO:0000313" key="4">
    <source>
        <dbReference type="EMBL" id="MCG2429769.1"/>
    </source>
</evidence>
<keyword evidence="1" id="KW-0808">Transferase</keyword>
<dbReference type="SUPFAM" id="SSF55729">
    <property type="entry name" value="Acyl-CoA N-acyltransferases (Nat)"/>
    <property type="match status" value="1"/>
</dbReference>
<keyword evidence="2" id="KW-0012">Acyltransferase</keyword>
<organism evidence="4 5">
    <name type="scientific">Aequorivita xiaoshiensis</name>
    <dbReference type="NCBI Taxonomy" id="2874476"/>
    <lineage>
        <taxon>Bacteria</taxon>
        <taxon>Pseudomonadati</taxon>
        <taxon>Bacteroidota</taxon>
        <taxon>Flavobacteriia</taxon>
        <taxon>Flavobacteriales</taxon>
        <taxon>Flavobacteriaceae</taxon>
        <taxon>Aequorivita</taxon>
    </lineage>
</organism>
<comment type="caution">
    <text evidence="4">The sequence shown here is derived from an EMBL/GenBank/DDBJ whole genome shotgun (WGS) entry which is preliminary data.</text>
</comment>
<dbReference type="PROSITE" id="PS51186">
    <property type="entry name" value="GNAT"/>
    <property type="match status" value="1"/>
</dbReference>
<dbReference type="RefSeq" id="WP_237606497.1">
    <property type="nucleotide sequence ID" value="NZ_JAIRBB010000001.1"/>
</dbReference>
<keyword evidence="5" id="KW-1185">Reference proteome</keyword>
<dbReference type="EMBL" id="JAIRBB010000001">
    <property type="protein sequence ID" value="MCG2429769.1"/>
    <property type="molecule type" value="Genomic_DNA"/>
</dbReference>
<dbReference type="InterPro" id="IPR050832">
    <property type="entry name" value="Bact_Acetyltransf"/>
</dbReference>
<dbReference type="GO" id="GO:0016747">
    <property type="term" value="F:acyltransferase activity, transferring groups other than amino-acyl groups"/>
    <property type="evidence" value="ECO:0007669"/>
    <property type="project" value="InterPro"/>
</dbReference>
<dbReference type="Proteomes" id="UP001139462">
    <property type="component" value="Unassembled WGS sequence"/>
</dbReference>
<reference evidence="4" key="1">
    <citation type="submission" date="2021-09" db="EMBL/GenBank/DDBJ databases">
        <title>Genome of Aequorivita sp. strain F64183.</title>
        <authorList>
            <person name="Wang Y."/>
        </authorList>
    </citation>
    <scope>NUCLEOTIDE SEQUENCE</scope>
    <source>
        <strain evidence="4">F64183</strain>
    </source>
</reference>
<evidence type="ECO:0000256" key="2">
    <source>
        <dbReference type="ARBA" id="ARBA00023315"/>
    </source>
</evidence>
<dbReference type="PANTHER" id="PTHR43877">
    <property type="entry name" value="AMINOALKYLPHOSPHONATE N-ACETYLTRANSFERASE-RELATED-RELATED"/>
    <property type="match status" value="1"/>
</dbReference>
<evidence type="ECO:0000259" key="3">
    <source>
        <dbReference type="PROSITE" id="PS51186"/>
    </source>
</evidence>
<gene>
    <name evidence="4" type="ORF">K8344_01445</name>
</gene>
<dbReference type="InterPro" id="IPR016181">
    <property type="entry name" value="Acyl_CoA_acyltransferase"/>
</dbReference>
<protein>
    <submittedName>
        <fullName evidence="4">GNAT family N-acetyltransferase</fullName>
    </submittedName>
</protein>
<accession>A0A9X1QZY3</accession>
<dbReference type="AlphaFoldDB" id="A0A9X1QZY3"/>
<dbReference type="InterPro" id="IPR000182">
    <property type="entry name" value="GNAT_dom"/>
</dbReference>
<dbReference type="CDD" id="cd04301">
    <property type="entry name" value="NAT_SF"/>
    <property type="match status" value="1"/>
</dbReference>
<dbReference type="Gene3D" id="3.40.630.30">
    <property type="match status" value="1"/>
</dbReference>
<evidence type="ECO:0000256" key="1">
    <source>
        <dbReference type="ARBA" id="ARBA00022679"/>
    </source>
</evidence>